<dbReference type="InterPro" id="IPR029526">
    <property type="entry name" value="PGBD"/>
</dbReference>
<feature type="domain" description="PiggyBac transposable element-derived protein" evidence="2">
    <location>
        <begin position="510"/>
        <end position="699"/>
    </location>
</feature>
<feature type="region of interest" description="Disordered" evidence="1">
    <location>
        <begin position="159"/>
        <end position="242"/>
    </location>
</feature>
<name>A0A225WAF7_9STRA</name>
<feature type="region of interest" description="Disordered" evidence="1">
    <location>
        <begin position="36"/>
        <end position="77"/>
    </location>
</feature>
<evidence type="ECO:0000313" key="3">
    <source>
        <dbReference type="EMBL" id="OWZ14605.1"/>
    </source>
</evidence>
<dbReference type="STRING" id="4795.A0A225WAF7"/>
<feature type="region of interest" description="Disordered" evidence="1">
    <location>
        <begin position="278"/>
        <end position="304"/>
    </location>
</feature>
<feature type="region of interest" description="Disordered" evidence="1">
    <location>
        <begin position="91"/>
        <end position="120"/>
    </location>
</feature>
<reference evidence="4" key="1">
    <citation type="submission" date="2017-03" db="EMBL/GenBank/DDBJ databases">
        <title>Phytopthora megakarya and P. palmivora, two closely related causual agents of cacao black pod achieved similar genome size and gene model numbers by different mechanisms.</title>
        <authorList>
            <person name="Ali S."/>
            <person name="Shao J."/>
            <person name="Larry D.J."/>
            <person name="Kronmiller B."/>
            <person name="Shen D."/>
            <person name="Strem M.D."/>
            <person name="Melnick R.L."/>
            <person name="Guiltinan M.J."/>
            <person name="Tyler B.M."/>
            <person name="Meinhardt L.W."/>
            <person name="Bailey B.A."/>
        </authorList>
    </citation>
    <scope>NUCLEOTIDE SEQUENCE [LARGE SCALE GENOMIC DNA]</scope>
    <source>
        <strain evidence="4">zdho120</strain>
    </source>
</reference>
<proteinExistence type="predicted"/>
<dbReference type="Proteomes" id="UP000198211">
    <property type="component" value="Unassembled WGS sequence"/>
</dbReference>
<dbReference type="OrthoDB" id="129653at2759"/>
<evidence type="ECO:0000259" key="2">
    <source>
        <dbReference type="Pfam" id="PF13843"/>
    </source>
</evidence>
<protein>
    <recommendedName>
        <fullName evidence="2">PiggyBac transposable element-derived protein domain-containing protein</fullName>
    </recommendedName>
</protein>
<feature type="compositionally biased region" description="Acidic residues" evidence="1">
    <location>
        <begin position="211"/>
        <end position="222"/>
    </location>
</feature>
<dbReference type="EMBL" id="NBNE01001300">
    <property type="protein sequence ID" value="OWZ14605.1"/>
    <property type="molecule type" value="Genomic_DNA"/>
</dbReference>
<organism evidence="3 4">
    <name type="scientific">Phytophthora megakarya</name>
    <dbReference type="NCBI Taxonomy" id="4795"/>
    <lineage>
        <taxon>Eukaryota</taxon>
        <taxon>Sar</taxon>
        <taxon>Stramenopiles</taxon>
        <taxon>Oomycota</taxon>
        <taxon>Peronosporomycetes</taxon>
        <taxon>Peronosporales</taxon>
        <taxon>Peronosporaceae</taxon>
        <taxon>Phytophthora</taxon>
    </lineage>
</organism>
<gene>
    <name evidence="3" type="ORF">PHMEG_00011890</name>
</gene>
<dbReference type="AlphaFoldDB" id="A0A225WAF7"/>
<dbReference type="PANTHER" id="PTHR46599:SF3">
    <property type="entry name" value="PIGGYBAC TRANSPOSABLE ELEMENT-DERIVED PROTEIN 4"/>
    <property type="match status" value="1"/>
</dbReference>
<keyword evidence="4" id="KW-1185">Reference proteome</keyword>
<dbReference type="Pfam" id="PF13843">
    <property type="entry name" value="DDE_Tnp_1_7"/>
    <property type="match status" value="1"/>
</dbReference>
<evidence type="ECO:0000256" key="1">
    <source>
        <dbReference type="SAM" id="MobiDB-lite"/>
    </source>
</evidence>
<dbReference type="PANTHER" id="PTHR46599">
    <property type="entry name" value="PIGGYBAC TRANSPOSABLE ELEMENT-DERIVED PROTEIN 4"/>
    <property type="match status" value="1"/>
</dbReference>
<accession>A0A225WAF7</accession>
<evidence type="ECO:0000313" key="4">
    <source>
        <dbReference type="Proteomes" id="UP000198211"/>
    </source>
</evidence>
<sequence length="699" mass="78233">MAPRCETRRESEAFKARLDGMGLDARQRALLEHRAHIAGERDTDTDIGGKPAGRVPRHTGEHSRPPMSKPPSKPPMGKLAAYTQMLAKEMAVQDAQKTNARPADKPVAPSSPKKVSKKEAACIAKENKTAKETGAVARATAVANLKKLEKSRERYRLEMEEQRGAAARAATHACQSEVAVKKKSVPAETETAPAGSGKDKRKRTTCPHASDEEDDDADDESDAVSSTRTLDMDIPADVPVLQEEPVVAENTGMTSNVEGDISDSERWYVEVENEEYVQEDVENEVGDDEAVEDDDSKDETDDGSDEVLAGAAILERHKKNAAKRLAAAHLKEAVEKLPRKWQSTMDNWSLMTPEKLQCLHRTLTLYRKLERMAGIVILTRFQQPLRILACTVRGQSPRWIFFYFMPRSLWGRIAMESDRYYNQHVIERVYRMYEKQRAAGKQVTREDVMDAETKSQKDSKGHGLVRCIGLLVARMLCPHTIRLITGRRLLLVQCLGARSGATRPKRGSELTLSHNADPRAKTDITWKVRPVIEKLQQTFCEGYNVPPVVAFDEAMIPSRSRHNITRQYLKDKPHKWDTKLIMTCCADTAYCLRCVCVHVDVFLLLGVCIVPNEKSRDPHDGVARLFSGYFFYGKDQHTTKLGGDSPARFSADPNAGPASVSHAVGTDHFYTSLQHSLQLLSRNVYSIGIIQTNRMDYPK</sequence>
<comment type="caution">
    <text evidence="3">The sequence shown here is derived from an EMBL/GenBank/DDBJ whole genome shotgun (WGS) entry which is preliminary data.</text>
</comment>